<dbReference type="Proteomes" id="UP000026960">
    <property type="component" value="Chromosome 1"/>
</dbReference>
<evidence type="ECO:0000256" key="1">
    <source>
        <dbReference type="SAM" id="MobiDB-lite"/>
    </source>
</evidence>
<dbReference type="GO" id="GO:0006508">
    <property type="term" value="P:proteolysis"/>
    <property type="evidence" value="ECO:0007669"/>
    <property type="project" value="InterPro"/>
</dbReference>
<reference evidence="3" key="1">
    <citation type="journal article" date="2009" name="Rice">
        <title>De Novo Next Generation Sequencing of Plant Genomes.</title>
        <authorList>
            <person name="Rounsley S."/>
            <person name="Marri P.R."/>
            <person name="Yu Y."/>
            <person name="He R."/>
            <person name="Sisneros N."/>
            <person name="Goicoechea J.L."/>
            <person name="Lee S.J."/>
            <person name="Angelova A."/>
            <person name="Kudrna D."/>
            <person name="Luo M."/>
            <person name="Affourtit J."/>
            <person name="Desany B."/>
            <person name="Knight J."/>
            <person name="Niazi F."/>
            <person name="Egholm M."/>
            <person name="Wing R.A."/>
        </authorList>
    </citation>
    <scope>NUCLEOTIDE SEQUENCE [LARGE SCALE GENOMIC DNA]</scope>
    <source>
        <strain evidence="3">cv. IRGC 105608</strain>
    </source>
</reference>
<dbReference type="eggNOG" id="ENOG502RZQE">
    <property type="taxonomic scope" value="Eukaryota"/>
</dbReference>
<organism evidence="3">
    <name type="scientific">Oryza barthii</name>
    <dbReference type="NCBI Taxonomy" id="65489"/>
    <lineage>
        <taxon>Eukaryota</taxon>
        <taxon>Viridiplantae</taxon>
        <taxon>Streptophyta</taxon>
        <taxon>Embryophyta</taxon>
        <taxon>Tracheophyta</taxon>
        <taxon>Spermatophyta</taxon>
        <taxon>Magnoliopsida</taxon>
        <taxon>Liliopsida</taxon>
        <taxon>Poales</taxon>
        <taxon>Poaceae</taxon>
        <taxon>BOP clade</taxon>
        <taxon>Oryzoideae</taxon>
        <taxon>Oryzeae</taxon>
        <taxon>Oryzinae</taxon>
        <taxon>Oryza</taxon>
    </lineage>
</organism>
<feature type="compositionally biased region" description="Basic and acidic residues" evidence="1">
    <location>
        <begin position="242"/>
        <end position="251"/>
    </location>
</feature>
<dbReference type="SUPFAM" id="SSF54736">
    <property type="entry name" value="ClpS-like"/>
    <property type="match status" value="2"/>
</dbReference>
<protein>
    <recommendedName>
        <fullName evidence="5">Adaptor protein ClpS core domain-containing protein</fullName>
    </recommendedName>
</protein>
<proteinExistence type="predicted"/>
<feature type="region of interest" description="Disordered" evidence="1">
    <location>
        <begin position="234"/>
        <end position="253"/>
    </location>
</feature>
<dbReference type="PANTHER" id="PTHR33473">
    <property type="entry name" value="ATP-DEPENDENT CLP PROTEASE ADAPTER PROTEIN CLPS1, CHLOROPLASTIC"/>
    <property type="match status" value="1"/>
</dbReference>
<dbReference type="InterPro" id="IPR014719">
    <property type="entry name" value="Ribosomal_bL12_C/ClpS-like"/>
</dbReference>
<dbReference type="EnsemblPlants" id="OBART01G36200.1">
    <property type="protein sequence ID" value="OBART01G36200.1"/>
    <property type="gene ID" value="OBART01G36200"/>
</dbReference>
<feature type="region of interest" description="Disordered" evidence="1">
    <location>
        <begin position="70"/>
        <end position="90"/>
    </location>
</feature>
<name>A0A0D3EVW3_9ORYZ</name>
<feature type="signal peptide" evidence="2">
    <location>
        <begin position="1"/>
        <end position="21"/>
    </location>
</feature>
<evidence type="ECO:0000313" key="3">
    <source>
        <dbReference type="EnsemblPlants" id="OBART01G36200.1"/>
    </source>
</evidence>
<dbReference type="AlphaFoldDB" id="A0A0D3EVW3"/>
<reference evidence="3" key="2">
    <citation type="submission" date="2015-03" db="UniProtKB">
        <authorList>
            <consortium name="EnsemblPlants"/>
        </authorList>
    </citation>
    <scope>IDENTIFICATION</scope>
</reference>
<sequence>MAISSRAAACGALIFPTTASAAPVSRSVSVDQRVSHRRRKAVAVAAVPHASSGGALLERPAFDQSQLDTLPVTQEGGDTGRMRDRRGSGSGDSYKVLIIDDARHTEKLVEKALPQVVPSVTAEAARQLFHASRQKGAALVIVAVKEHAEFYAQMMVRQGLRSAIEPESDLATACGALIFPTTASAAPVSRSVSVDQRVSHRRRKAVAVAAVPHASSGGALLERPAFDQSQLDTLPVTQEGGDTGRMRDRRGSGSGDSYKVLIIDDARHTEKLVEKALPQVVPSVTAEAARQLFHASRQKGAALVIVAVKEHAEFYAQMMVRQGLRSAIEPESDLARRWWRKDQSSRPRLTEIHAGNLASFGG</sequence>
<accession>A0A0D3EVW3</accession>
<dbReference type="STRING" id="65489.A0A0D3EVW3"/>
<dbReference type="Gramene" id="OBART01G36200.1">
    <property type="protein sequence ID" value="OBART01G36200.1"/>
    <property type="gene ID" value="OBART01G36200"/>
</dbReference>
<dbReference type="InterPro" id="IPR022935">
    <property type="entry name" value="ClpS"/>
</dbReference>
<keyword evidence="4" id="KW-1185">Reference proteome</keyword>
<evidence type="ECO:0008006" key="5">
    <source>
        <dbReference type="Google" id="ProtNLM"/>
    </source>
</evidence>
<feature type="compositionally biased region" description="Basic and acidic residues" evidence="1">
    <location>
        <begin position="78"/>
        <end position="87"/>
    </location>
</feature>
<evidence type="ECO:0000313" key="4">
    <source>
        <dbReference type="Proteomes" id="UP000026960"/>
    </source>
</evidence>
<keyword evidence="2" id="KW-0732">Signal</keyword>
<dbReference type="Gene3D" id="3.30.1390.10">
    <property type="match status" value="2"/>
</dbReference>
<dbReference type="HOGENOM" id="CLU_765877_0_0_1"/>
<evidence type="ECO:0000256" key="2">
    <source>
        <dbReference type="SAM" id="SignalP"/>
    </source>
</evidence>
<feature type="chain" id="PRO_5002275345" description="Adaptor protein ClpS core domain-containing protein" evidence="2">
    <location>
        <begin position="22"/>
        <end position="362"/>
    </location>
</feature>
<dbReference type="PaxDb" id="65489-OBART01G36200.1"/>
<dbReference type="PANTHER" id="PTHR33473:SF13">
    <property type="entry name" value="ATP-DEPENDENT CLP PROTEASE ADAPTER PROTEIN CLPS2, CHLOROPLASTIC"/>
    <property type="match status" value="1"/>
</dbReference>